<comment type="caution">
    <text evidence="5">The sequence shown here is derived from an EMBL/GenBank/DDBJ whole genome shotgun (WGS) entry which is preliminary data.</text>
</comment>
<evidence type="ECO:0000259" key="4">
    <source>
        <dbReference type="PROSITE" id="PS01124"/>
    </source>
</evidence>
<keyword evidence="1" id="KW-0805">Transcription regulation</keyword>
<name>A0ABS9J769_9FLAO</name>
<keyword evidence="2" id="KW-0238">DNA-binding</keyword>
<evidence type="ECO:0000256" key="3">
    <source>
        <dbReference type="ARBA" id="ARBA00023163"/>
    </source>
</evidence>
<evidence type="ECO:0000256" key="2">
    <source>
        <dbReference type="ARBA" id="ARBA00023125"/>
    </source>
</evidence>
<dbReference type="PANTHER" id="PTHR43280">
    <property type="entry name" value="ARAC-FAMILY TRANSCRIPTIONAL REGULATOR"/>
    <property type="match status" value="1"/>
</dbReference>
<evidence type="ECO:0000313" key="5">
    <source>
        <dbReference type="EMBL" id="MCF8716269.1"/>
    </source>
</evidence>
<dbReference type="InterPro" id="IPR018060">
    <property type="entry name" value="HTH_AraC"/>
</dbReference>
<organism evidence="5 6">
    <name type="scientific">Joostella atrarenae</name>
    <dbReference type="NCBI Taxonomy" id="679257"/>
    <lineage>
        <taxon>Bacteria</taxon>
        <taxon>Pseudomonadati</taxon>
        <taxon>Bacteroidota</taxon>
        <taxon>Flavobacteriia</taxon>
        <taxon>Flavobacteriales</taxon>
        <taxon>Flavobacteriaceae</taxon>
        <taxon>Joostella</taxon>
    </lineage>
</organism>
<proteinExistence type="predicted"/>
<dbReference type="Gene3D" id="1.10.10.60">
    <property type="entry name" value="Homeodomain-like"/>
    <property type="match status" value="1"/>
</dbReference>
<dbReference type="InterPro" id="IPR009057">
    <property type="entry name" value="Homeodomain-like_sf"/>
</dbReference>
<protein>
    <submittedName>
        <fullName evidence="5">Helix-turn-helix transcriptional regulator</fullName>
    </submittedName>
</protein>
<feature type="domain" description="HTH araC/xylS-type" evidence="4">
    <location>
        <begin position="233"/>
        <end position="331"/>
    </location>
</feature>
<evidence type="ECO:0000256" key="1">
    <source>
        <dbReference type="ARBA" id="ARBA00023015"/>
    </source>
</evidence>
<dbReference type="Proteomes" id="UP000829517">
    <property type="component" value="Unassembled WGS sequence"/>
</dbReference>
<dbReference type="SMART" id="SM00342">
    <property type="entry name" value="HTH_ARAC"/>
    <property type="match status" value="1"/>
</dbReference>
<keyword evidence="3" id="KW-0804">Transcription</keyword>
<gene>
    <name evidence="5" type="ORF">JM658_15670</name>
</gene>
<accession>A0ABS9J769</accession>
<dbReference type="SUPFAM" id="SSF46689">
    <property type="entry name" value="Homeodomain-like"/>
    <property type="match status" value="1"/>
</dbReference>
<evidence type="ECO:0000313" key="6">
    <source>
        <dbReference type="Proteomes" id="UP000829517"/>
    </source>
</evidence>
<keyword evidence="6" id="KW-1185">Reference proteome</keyword>
<reference evidence="5 6" key="1">
    <citation type="submission" date="2021-01" db="EMBL/GenBank/DDBJ databases">
        <title>Genome sequencing of Joostella atrarenae M1-2 (= KCTC 23194).</title>
        <authorList>
            <person name="Zakaria M.R."/>
            <person name="Lam M.Q."/>
            <person name="Chong C.S."/>
        </authorList>
    </citation>
    <scope>NUCLEOTIDE SEQUENCE [LARGE SCALE GENOMIC DNA]</scope>
    <source>
        <strain evidence="5 6">M1-2</strain>
    </source>
</reference>
<dbReference type="EMBL" id="JAETXX010000014">
    <property type="protein sequence ID" value="MCF8716269.1"/>
    <property type="molecule type" value="Genomic_DNA"/>
</dbReference>
<dbReference type="PANTHER" id="PTHR43280:SF2">
    <property type="entry name" value="HTH-TYPE TRANSCRIPTIONAL REGULATOR EXSA"/>
    <property type="match status" value="1"/>
</dbReference>
<dbReference type="Pfam" id="PF12833">
    <property type="entry name" value="HTH_18"/>
    <property type="match status" value="1"/>
</dbReference>
<sequence length="331" mass="37847">MEVLYDVGSGEKWENSFVKSLGGTKHEDRFFNLKKSNYEGKGMVLTLEEGMSVFVIDIDFVEGVVFKQRNINNEFIGIGYIISNIDYDFFLAGEKSIETGSNWRNKLQVLDSSMNNRMKINEKGNMFLVCFFVKKEKLPLLFLKNCESVLVSDFSKDSKLSYNREAYLRSDLISSNSIDSLLNIKKLCRDSFHNEYRVLSIFNGLFGSTVSHICSGKKRAIEGLCDVDIALIKKSEVYMLNRIYDAFPGISVLSSESCMSPTKYKTLFTKINGVSPRQYFLKHKISLAKNHVLDRSMPIEEIATLFSYQNVSFFIKTFKESFGVTPKKLIL</sequence>
<dbReference type="RefSeq" id="WP_236960506.1">
    <property type="nucleotide sequence ID" value="NZ_JAETXX010000014.1"/>
</dbReference>
<dbReference type="PROSITE" id="PS01124">
    <property type="entry name" value="HTH_ARAC_FAMILY_2"/>
    <property type="match status" value="1"/>
</dbReference>